<comment type="catalytic activity">
    <reaction evidence="14 15">
        <text>ATP + H2O = ADP + phosphate + H(+)</text>
        <dbReference type="Rhea" id="RHEA:13065"/>
        <dbReference type="ChEBI" id="CHEBI:15377"/>
        <dbReference type="ChEBI" id="CHEBI:15378"/>
        <dbReference type="ChEBI" id="CHEBI:30616"/>
        <dbReference type="ChEBI" id="CHEBI:43474"/>
        <dbReference type="ChEBI" id="CHEBI:456216"/>
        <dbReference type="EC" id="5.6.2.4"/>
    </reaction>
</comment>
<keyword evidence="8 15" id="KW-0067">ATP-binding</keyword>
<evidence type="ECO:0000256" key="10">
    <source>
        <dbReference type="ARBA" id="ARBA00023125"/>
    </source>
</evidence>
<evidence type="ECO:0000259" key="18">
    <source>
        <dbReference type="PROSITE" id="PS51217"/>
    </source>
</evidence>
<feature type="domain" description="UvrD-like helicase C-terminal" evidence="18">
    <location>
        <begin position="469"/>
        <end position="773"/>
    </location>
</feature>
<dbReference type="EMBL" id="JACXSS010000001">
    <property type="protein sequence ID" value="MBD9356566.1"/>
    <property type="molecule type" value="Genomic_DNA"/>
</dbReference>
<dbReference type="PANTHER" id="PTHR11070">
    <property type="entry name" value="UVRD / RECB / PCRA DNA HELICASE FAMILY MEMBER"/>
    <property type="match status" value="1"/>
</dbReference>
<comment type="domain">
    <text evidence="15">The N-terminal DNA-binding domain is a ssDNA-dependent ATPase and has ATP-dependent 3'-5' helicase function. This domain interacts with RecC.</text>
</comment>
<dbReference type="PROSITE" id="PS51217">
    <property type="entry name" value="UVRD_HELICASE_CTER"/>
    <property type="match status" value="1"/>
</dbReference>
<evidence type="ECO:0000313" key="20">
    <source>
        <dbReference type="Proteomes" id="UP000652176"/>
    </source>
</evidence>
<gene>
    <name evidence="15 19" type="primary">recB</name>
    <name evidence="19" type="ORF">IE877_11815</name>
</gene>
<dbReference type="Pfam" id="PF12705">
    <property type="entry name" value="PDDEXK_1"/>
    <property type="match status" value="1"/>
</dbReference>
<comment type="catalytic activity">
    <reaction evidence="13 15">
        <text>Couples ATP hydrolysis with the unwinding of duplex DNA by translocating in the 3'-5' direction.</text>
        <dbReference type="EC" id="5.6.2.4"/>
    </reaction>
</comment>
<keyword evidence="11 15" id="KW-0234">DNA repair</keyword>
<evidence type="ECO:0000256" key="5">
    <source>
        <dbReference type="ARBA" id="ARBA00022801"/>
    </source>
</evidence>
<keyword evidence="2 15" id="KW-0479">Metal-binding</keyword>
<comment type="function">
    <text evidence="15">A helicase/nuclease that prepares dsDNA breaks (DSB) for recombinational DNA repair. Binds to DSBs and unwinds DNA via a highly rapid and processive ATP-dependent bidirectional helicase activity. Unwinds dsDNA until it encounters a Chi (crossover hotspot instigator) sequence from the 3' direction. Cuts ssDNA a few nucleotides 3' to the Chi site. The properties and activities of the enzyme are changed at Chi. The Chi-altered holoenzyme produces a long 3'-ssDNA overhang and facilitates RecA-binding to the ssDNA for homologous DNA recombination and repair. Holoenzyme degrades any linearized DNA that is unable to undergo homologous recombination. In the holoenzyme this subunit contributes ATPase, 3'-5' helicase, exonuclease activity and loads RecA onto ssDNA.</text>
</comment>
<dbReference type="PANTHER" id="PTHR11070:SF23">
    <property type="entry name" value="RECBCD ENZYME SUBUNIT RECB"/>
    <property type="match status" value="1"/>
</dbReference>
<sequence>MTSAIPLNPLEFPLSATRLIEASAGTGKTYTIAALYVRLILGHHPENTELSRYLLPPDILVVTFTEAATKELRERIRERLSEAARFFRQQLPTKDAFLQDIRAAYPEVDWPACARRLELAANWMDEAAVYTIHSWCNRMLQQHAFDSGSLFRQEVNTDDTELLNEVVRDYWRSFYYEMSNDADFPSLYALFKHPDELLLAVRSLLGNAEPIPVGVADGQPIKELISAVVSIRQSALQALKAPWLSWLPEVRELLEAAIETKVLPAKNYNATNRRNWLDKIEAWSLDPLQDTLDIGKGFENLSPAGMAQLANPGQTPPEHPGFAAIGCLPAELAALPSLKVELIKHAVHWIRQRYDFEKQRIARMTFDDMLIRLDNALQGRNGDRLAQVIREQYPIALIDEFQDTDPLQYRIFSMLYATPAAVDCACLMIGDPKQAIYSFRGADIYTYLKAHSDTNGRHYTLGTNYRSTQALVDAVNQVFLQADQQERGAFRFKTAQDNPLPFLPVKAQGRDEVWLIDKQAAPALTLWHWKTEGAVGMPAYRETMAEVTASQIVKLLKSADAGQTGFSSASGMRALQPGDIAILVRSGTEATAIRNALARRRLRSVYLSERDSIFASGEAVDMLLWLNALAEPRNERKVRAALSSATFAWSYQALHSLALDEPGWELHLERFLMYQQRWQQDGILPALRQLINDYGLHARLTDDNEGERSITNLLHLAELLQRASTQLEGEQALIRYLAEAIEAGGSQAGDDGIIRLESDANLIKVVTIHKSKGLEYPLVFLPFICSFREVGGRFNAYYRYHDENRDLQIDLHKQDRIKAISDEERLQEDLRLLYVAMTRARHACWLGIAPVKSSSTKDCQLEKSAMGALLNWQAKMPISALAEQLIELKGSCDAISITSLPEIDDARYSPVLADEGGFGARVPLSKVFSNWWIASYSALHIADHLTPADEQSQPLPEFETAHDDKQNDEAEIAAALSKPLSGVHALPRGAGPGVLIHDLLEECAQCGFANVAANPALRQELIQKRFIGEWENKHAVIASALAHWLSMPLLEDAKLSLAALETNAYQAELEFLLGADTVDTQELDRLVSRHTFGGQARPGLLPGQVNGLLKGFIDLVFVHDQRYYVIDYKFNSLGADDAAYTQEALTAAMLAKRYDLQYSLYLLALHRLLKVRLGAAYDYETHIGGGLYLFLRGAQGPTAGRVFDKPPRLLIERLDALFGASS</sequence>
<evidence type="ECO:0000256" key="12">
    <source>
        <dbReference type="ARBA" id="ARBA00023235"/>
    </source>
</evidence>
<dbReference type="HAMAP" id="MF_01485">
    <property type="entry name" value="RecB"/>
    <property type="match status" value="1"/>
</dbReference>
<comment type="cofactor">
    <cofactor evidence="15">
        <name>Mg(2+)</name>
        <dbReference type="ChEBI" id="CHEBI:18420"/>
    </cofactor>
    <text evidence="15">Binds 1 Mg(2+) ion per subunit.</text>
</comment>
<dbReference type="PROSITE" id="PS51198">
    <property type="entry name" value="UVRD_HELICASE_ATP_BIND"/>
    <property type="match status" value="1"/>
</dbReference>
<keyword evidence="20" id="KW-1185">Reference proteome</keyword>
<keyword evidence="6 15" id="KW-0347">Helicase</keyword>
<dbReference type="Gene3D" id="3.40.50.300">
    <property type="entry name" value="P-loop containing nucleotide triphosphate hydrolases"/>
    <property type="match status" value="2"/>
</dbReference>
<evidence type="ECO:0000256" key="13">
    <source>
        <dbReference type="ARBA" id="ARBA00034617"/>
    </source>
</evidence>
<evidence type="ECO:0000256" key="7">
    <source>
        <dbReference type="ARBA" id="ARBA00022839"/>
    </source>
</evidence>
<evidence type="ECO:0000256" key="11">
    <source>
        <dbReference type="ARBA" id="ARBA00023204"/>
    </source>
</evidence>
<keyword evidence="7 15" id="KW-0269">Exonuclease</keyword>
<dbReference type="EC" id="5.6.2.4" evidence="15"/>
<proteinExistence type="inferred from homology"/>
<dbReference type="Gene3D" id="1.10.486.10">
    <property type="entry name" value="PCRA, domain 4"/>
    <property type="match status" value="1"/>
</dbReference>
<evidence type="ECO:0000256" key="4">
    <source>
        <dbReference type="ARBA" id="ARBA00022763"/>
    </source>
</evidence>
<dbReference type="InterPro" id="IPR000212">
    <property type="entry name" value="DNA_helicase_UvrD/REP"/>
</dbReference>
<dbReference type="SUPFAM" id="SSF52540">
    <property type="entry name" value="P-loop containing nucleoside triphosphate hydrolases"/>
    <property type="match status" value="1"/>
</dbReference>
<dbReference type="Proteomes" id="UP000652176">
    <property type="component" value="Unassembled WGS sequence"/>
</dbReference>
<dbReference type="InterPro" id="IPR038726">
    <property type="entry name" value="PDDEXK_AddAB-type"/>
</dbReference>
<evidence type="ECO:0000256" key="8">
    <source>
        <dbReference type="ARBA" id="ARBA00022840"/>
    </source>
</evidence>
<keyword evidence="9 15" id="KW-0460">Magnesium</keyword>
<dbReference type="CDD" id="cd22352">
    <property type="entry name" value="RecB_C-like"/>
    <property type="match status" value="1"/>
</dbReference>
<evidence type="ECO:0000259" key="17">
    <source>
        <dbReference type="PROSITE" id="PS51198"/>
    </source>
</evidence>
<feature type="region of interest" description="DNA-binding and helicase activity, interacts with RecC" evidence="15">
    <location>
        <begin position="1"/>
        <end position="889"/>
    </location>
</feature>
<keyword evidence="3 15" id="KW-0547">Nucleotide-binding</keyword>
<dbReference type="InterPro" id="IPR014016">
    <property type="entry name" value="UvrD-like_ATP-bd"/>
</dbReference>
<feature type="domain" description="UvrD-like helicase ATP-binding" evidence="17">
    <location>
        <begin position="1"/>
        <end position="468"/>
    </location>
</feature>
<dbReference type="InterPro" id="IPR011604">
    <property type="entry name" value="PDDEXK-like_dom_sf"/>
</dbReference>
<comment type="similarity">
    <text evidence="15">Belongs to the helicase family. UvrD subfamily.</text>
</comment>
<comment type="miscellaneous">
    <text evidence="15">In the RecBCD complex, RecB has a slow 3'-5' helicase, an exonuclease activity and loads RecA onto ssDNA, RecD has a fast 5'-3' helicase activity, while RecC stimulates the ATPase and processivity of the RecB helicase and contributes to recognition of the Chi site.</text>
</comment>
<dbReference type="NCBIfam" id="TIGR00609">
    <property type="entry name" value="recB"/>
    <property type="match status" value="1"/>
</dbReference>
<comment type="caution">
    <text evidence="19">The sequence shown here is derived from an EMBL/GenBank/DDBJ whole genome shotgun (WGS) entry which is preliminary data.</text>
</comment>
<feature type="binding site" evidence="15">
    <location>
        <position position="1114"/>
    </location>
    <ligand>
        <name>Mg(2+)</name>
        <dbReference type="ChEBI" id="CHEBI:18420"/>
    </ligand>
</feature>
<keyword evidence="5 15" id="KW-0378">Hydrolase</keyword>
<dbReference type="Pfam" id="PF00580">
    <property type="entry name" value="UvrD-helicase"/>
    <property type="match status" value="1"/>
</dbReference>
<dbReference type="EC" id="3.1.11.5" evidence="15"/>
<dbReference type="Gene3D" id="3.90.320.10">
    <property type="match status" value="1"/>
</dbReference>
<feature type="binding site" evidence="16">
    <location>
        <begin position="22"/>
        <end position="29"/>
    </location>
    <ligand>
        <name>ATP</name>
        <dbReference type="ChEBI" id="CHEBI:30616"/>
    </ligand>
</feature>
<name>A0ABR9D0B5_9GAMM</name>
<keyword evidence="12 15" id="KW-0413">Isomerase</keyword>
<feature type="binding site" evidence="15">
    <location>
        <position position="1127"/>
    </location>
    <ligand>
        <name>Mg(2+)</name>
        <dbReference type="ChEBI" id="CHEBI:18420"/>
    </ligand>
</feature>
<feature type="active site" description="For nuclease activity" evidence="15">
    <location>
        <position position="1127"/>
    </location>
</feature>
<comment type="subunit">
    <text evidence="15">Heterotrimer of RecB, RecC and RecD. All subunits contribute to DNA-binding. Interacts with RecA.</text>
</comment>
<dbReference type="SUPFAM" id="SSF52980">
    <property type="entry name" value="Restriction endonuclease-like"/>
    <property type="match status" value="1"/>
</dbReference>
<evidence type="ECO:0000256" key="2">
    <source>
        <dbReference type="ARBA" id="ARBA00022723"/>
    </source>
</evidence>
<reference evidence="19 20" key="1">
    <citation type="submission" date="2020-09" db="EMBL/GenBank/DDBJ databases">
        <title>Methylomonas albis sp. nov. and Methylomonas fluvii sp. nov.: Two cold-adapted methanotrophs from the River Elbe and an amended description of Methylovulum psychrotolerans strain Eb1.</title>
        <authorList>
            <person name="Bussmann I.K."/>
            <person name="Klings K.-W."/>
            <person name="Warnstedt J."/>
            <person name="Hoppert M."/>
            <person name="Saborowski A."/>
            <person name="Horn F."/>
            <person name="Liebner S."/>
        </authorList>
    </citation>
    <scope>NUCLEOTIDE SEQUENCE [LARGE SCALE GENOMIC DNA]</scope>
    <source>
        <strain evidence="19 20">EbA</strain>
    </source>
</reference>
<dbReference type="GO" id="GO:0008854">
    <property type="term" value="F:exodeoxyribonuclease V activity"/>
    <property type="evidence" value="ECO:0007669"/>
    <property type="project" value="UniProtKB-EC"/>
</dbReference>
<evidence type="ECO:0000256" key="6">
    <source>
        <dbReference type="ARBA" id="ARBA00022806"/>
    </source>
</evidence>
<evidence type="ECO:0000256" key="9">
    <source>
        <dbReference type="ARBA" id="ARBA00022842"/>
    </source>
</evidence>
<keyword evidence="1 15" id="KW-0540">Nuclease</keyword>
<dbReference type="InterPro" id="IPR014017">
    <property type="entry name" value="DNA_helicase_UvrD-like_C"/>
</dbReference>
<dbReference type="RefSeq" id="WP_192374907.1">
    <property type="nucleotide sequence ID" value="NZ_CAJHIV010000001.1"/>
</dbReference>
<organism evidence="19 20">
    <name type="scientific">Methylomonas albis</name>
    <dbReference type="NCBI Taxonomy" id="1854563"/>
    <lineage>
        <taxon>Bacteria</taxon>
        <taxon>Pseudomonadati</taxon>
        <taxon>Pseudomonadota</taxon>
        <taxon>Gammaproteobacteria</taxon>
        <taxon>Methylococcales</taxon>
        <taxon>Methylococcaceae</taxon>
        <taxon>Methylomonas</taxon>
    </lineage>
</organism>
<comment type="domain">
    <text evidence="15">The C-terminal domain has nuclease activity and interacts with RecD. It interacts with RecA, facilitating its loading onto ssDNA.</text>
</comment>
<feature type="binding site" evidence="15">
    <location>
        <position position="997"/>
    </location>
    <ligand>
        <name>Mg(2+)</name>
        <dbReference type="ChEBI" id="CHEBI:18420"/>
    </ligand>
</feature>
<evidence type="ECO:0000256" key="14">
    <source>
        <dbReference type="ARBA" id="ARBA00048988"/>
    </source>
</evidence>
<evidence type="ECO:0000256" key="1">
    <source>
        <dbReference type="ARBA" id="ARBA00022722"/>
    </source>
</evidence>
<evidence type="ECO:0000313" key="19">
    <source>
        <dbReference type="EMBL" id="MBD9356566.1"/>
    </source>
</evidence>
<dbReference type="InterPro" id="IPR011335">
    <property type="entry name" value="Restrct_endonuc-II-like"/>
</dbReference>
<keyword evidence="4 15" id="KW-0227">DNA damage</keyword>
<evidence type="ECO:0000256" key="16">
    <source>
        <dbReference type="PROSITE-ProRule" id="PRU00560"/>
    </source>
</evidence>
<feature type="region of interest" description="Nuclease activity, interacts with RecD and RecA" evidence="15">
    <location>
        <begin position="930"/>
        <end position="1222"/>
    </location>
</feature>
<evidence type="ECO:0000256" key="15">
    <source>
        <dbReference type="HAMAP-Rule" id="MF_01485"/>
    </source>
</evidence>
<accession>A0ABR9D0B5</accession>
<keyword evidence="10 15" id="KW-0238">DNA-binding</keyword>
<evidence type="ECO:0000256" key="3">
    <source>
        <dbReference type="ARBA" id="ARBA00022741"/>
    </source>
</evidence>
<dbReference type="Pfam" id="PF13361">
    <property type="entry name" value="UvrD_C"/>
    <property type="match status" value="1"/>
</dbReference>
<dbReference type="InterPro" id="IPR027417">
    <property type="entry name" value="P-loop_NTPase"/>
</dbReference>
<dbReference type="Gene3D" id="1.10.3170.10">
    <property type="entry name" value="Recbcd, chain B, domain 2"/>
    <property type="match status" value="1"/>
</dbReference>
<dbReference type="InterPro" id="IPR004586">
    <property type="entry name" value="RecB"/>
</dbReference>
<protein>
    <recommendedName>
        <fullName evidence="15">RecBCD enzyme subunit RecB</fullName>
        <ecNumber evidence="15">3.1.11.5</ecNumber>
        <ecNumber evidence="15">5.6.2.4</ecNumber>
    </recommendedName>
    <alternativeName>
        <fullName evidence="15">DNA 3'-5' helicase subunit RecB</fullName>
    </alternativeName>
    <alternativeName>
        <fullName evidence="15">Exonuclease V subunit RecB</fullName>
        <shortName evidence="15">ExoV subunit RecB</shortName>
    </alternativeName>
    <alternativeName>
        <fullName evidence="15">Helicase/nuclease RecBCD subunit RecB</fullName>
    </alternativeName>
</protein>
<comment type="catalytic activity">
    <reaction evidence="15">
        <text>Exonucleolytic cleavage (in the presence of ATP) in either 5'- to 3'- or 3'- to 5'-direction to yield 5'-phosphooligonucleotides.</text>
        <dbReference type="EC" id="3.1.11.5"/>
    </reaction>
</comment>